<dbReference type="PRINTS" id="PR00130">
    <property type="entry name" value="DNASEI"/>
</dbReference>
<dbReference type="SMART" id="SM00476">
    <property type="entry name" value="DNaseIc"/>
    <property type="match status" value="1"/>
</dbReference>
<dbReference type="GO" id="GO:0005635">
    <property type="term" value="C:nuclear envelope"/>
    <property type="evidence" value="ECO:0007669"/>
    <property type="project" value="UniProtKB-SubCell"/>
</dbReference>
<evidence type="ECO:0000256" key="10">
    <source>
        <dbReference type="ARBA" id="ARBA00022703"/>
    </source>
</evidence>
<evidence type="ECO:0000256" key="19">
    <source>
        <dbReference type="ARBA" id="ARBA00023242"/>
    </source>
</evidence>
<evidence type="ECO:0000313" key="26">
    <source>
        <dbReference type="Proteomes" id="UP001652622"/>
    </source>
</evidence>
<dbReference type="GO" id="GO:0003779">
    <property type="term" value="F:actin binding"/>
    <property type="evidence" value="ECO:0007669"/>
    <property type="project" value="UniProtKB-KW"/>
</dbReference>
<dbReference type="SUPFAM" id="SSF56219">
    <property type="entry name" value="DNase I-like"/>
    <property type="match status" value="1"/>
</dbReference>
<keyword evidence="11" id="KW-0540">Nuclease</keyword>
<dbReference type="PANTHER" id="PTHR11371">
    <property type="entry name" value="DEOXYRIBONUCLEASE"/>
    <property type="match status" value="1"/>
</dbReference>
<proteinExistence type="inferred from homology"/>
<dbReference type="PIRSF" id="PIRSF000988">
    <property type="entry name" value="DNase_I_euk"/>
    <property type="match status" value="1"/>
</dbReference>
<dbReference type="GO" id="GO:0005576">
    <property type="term" value="C:extracellular region"/>
    <property type="evidence" value="ECO:0007669"/>
    <property type="project" value="UniProtKB-SubCell"/>
</dbReference>
<feature type="active site" evidence="23">
    <location>
        <position position="194"/>
    </location>
</feature>
<evidence type="ECO:0000256" key="11">
    <source>
        <dbReference type="ARBA" id="ARBA00022722"/>
    </source>
</evidence>
<sequence>MLLGCPGSQALSALGRKRRAQLPPGSASVTPSMLPSLVQDEAMKTLLLALLGVASLLQLTLSLRIGAFNIRAFGDKKLSNQTISSSIVRILTTYDLVLIQEVRDADLSAVKKLMQLVNGASPDPFGYLISKPLGRNSYKEQYLFVYRQDRVSPVESYYYDDGCEPYGNFSREPFIVKFAVPQAAVEELVLVPLHAAPEAAVTEIDSLYDVYQDVKDRWGATDALLLGDFNADCNYVQAEDWPSIRLRSSKDFQWLIPDTADTTVTNTICAYDRIVAVGSKLRDSILPATAKVDDFQKTLKLSSKDALAVSDHFPVEVTLKST</sequence>
<dbReference type="Proteomes" id="UP001652622">
    <property type="component" value="Unplaced"/>
</dbReference>
<dbReference type="InterPro" id="IPR036691">
    <property type="entry name" value="Endo/exonu/phosph_ase_sf"/>
</dbReference>
<dbReference type="GO" id="GO:0003677">
    <property type="term" value="F:DNA binding"/>
    <property type="evidence" value="ECO:0007669"/>
    <property type="project" value="TreeGrafter"/>
</dbReference>
<evidence type="ECO:0000256" key="22">
    <source>
        <dbReference type="ARBA" id="ARBA00032340"/>
    </source>
</evidence>
<accession>A0A6P9DXP2</accession>
<dbReference type="OMA" id="YHFVVSE"/>
<name>A0A6P9DXP2_PANGU</name>
<dbReference type="CDD" id="cd10282">
    <property type="entry name" value="DNase1"/>
    <property type="match status" value="1"/>
</dbReference>
<dbReference type="InParanoid" id="A0A6P9DXP2"/>
<dbReference type="Gene3D" id="3.60.10.10">
    <property type="entry name" value="Endonuclease/exonuclease/phosphatase"/>
    <property type="match status" value="1"/>
</dbReference>
<dbReference type="PANTHER" id="PTHR11371:SF27">
    <property type="entry name" value="DEOXYRIBONUCLEASE-1"/>
    <property type="match status" value="1"/>
</dbReference>
<dbReference type="PROSITE" id="PS00919">
    <property type="entry name" value="DNASE_I_1"/>
    <property type="match status" value="1"/>
</dbReference>
<dbReference type="KEGG" id="pgut:117679467"/>
<evidence type="ECO:0000256" key="7">
    <source>
        <dbReference type="ARBA" id="ARBA00012651"/>
    </source>
</evidence>
<dbReference type="InterPro" id="IPR016202">
    <property type="entry name" value="DNase_I"/>
</dbReference>
<keyword evidence="20" id="KW-0968">Cytoplasmic vesicle</keyword>
<evidence type="ECO:0000313" key="27">
    <source>
        <dbReference type="RefSeq" id="XP_034297311.1"/>
    </source>
</evidence>
<dbReference type="AlphaFoldDB" id="A0A6P9DXP2"/>
<keyword evidence="17" id="KW-0325">Glycoprotein</keyword>
<organism evidence="26 27">
    <name type="scientific">Pantherophis guttatus</name>
    <name type="common">Corn snake</name>
    <name type="synonym">Elaphe guttata</name>
    <dbReference type="NCBI Taxonomy" id="94885"/>
    <lineage>
        <taxon>Eukaryota</taxon>
        <taxon>Metazoa</taxon>
        <taxon>Chordata</taxon>
        <taxon>Craniata</taxon>
        <taxon>Vertebrata</taxon>
        <taxon>Euteleostomi</taxon>
        <taxon>Lepidosauria</taxon>
        <taxon>Squamata</taxon>
        <taxon>Bifurcata</taxon>
        <taxon>Unidentata</taxon>
        <taxon>Episquamata</taxon>
        <taxon>Toxicofera</taxon>
        <taxon>Serpentes</taxon>
        <taxon>Colubroidea</taxon>
        <taxon>Colubridae</taxon>
        <taxon>Colubrinae</taxon>
        <taxon>Pantherophis</taxon>
    </lineage>
</organism>
<keyword evidence="10" id="KW-0053">Apoptosis</keyword>
<evidence type="ECO:0000256" key="2">
    <source>
        <dbReference type="ARBA" id="ARBA00001913"/>
    </source>
</evidence>
<dbReference type="GO" id="GO:0006915">
    <property type="term" value="P:apoptotic process"/>
    <property type="evidence" value="ECO:0007669"/>
    <property type="project" value="UniProtKB-KW"/>
</dbReference>
<evidence type="ECO:0000256" key="12">
    <source>
        <dbReference type="ARBA" id="ARBA00022729"/>
    </source>
</evidence>
<evidence type="ECO:0000256" key="21">
    <source>
        <dbReference type="ARBA" id="ARBA00024324"/>
    </source>
</evidence>
<dbReference type="InterPro" id="IPR018057">
    <property type="entry name" value="Deoxyribonuclease-1_AS"/>
</dbReference>
<evidence type="ECO:0000256" key="24">
    <source>
        <dbReference type="PIRSR" id="PIRSR000988-2"/>
    </source>
</evidence>
<keyword evidence="9" id="KW-0964">Secreted</keyword>
<comment type="subcellular location">
    <subcellularLocation>
        <location evidence="4">Nucleus envelope</location>
    </subcellularLocation>
    <subcellularLocation>
        <location evidence="5">Secreted</location>
    </subcellularLocation>
    <subcellularLocation>
        <location evidence="21">Zymogen granule</location>
    </subcellularLocation>
</comment>
<dbReference type="GO" id="GO:0004530">
    <property type="term" value="F:deoxyribonuclease I activity"/>
    <property type="evidence" value="ECO:0007669"/>
    <property type="project" value="UniProtKB-EC"/>
</dbReference>
<dbReference type="GeneID" id="117679467"/>
<comment type="cofactor">
    <cofactor evidence="3">
        <name>Mg(2+)</name>
        <dbReference type="ChEBI" id="CHEBI:18420"/>
    </cofactor>
</comment>
<evidence type="ECO:0000256" key="13">
    <source>
        <dbReference type="ARBA" id="ARBA00022759"/>
    </source>
</evidence>
<protein>
    <recommendedName>
        <fullName evidence="8">Deoxyribonuclease-1</fullName>
        <ecNumber evidence="7">3.1.21.1</ecNumber>
    </recommendedName>
    <alternativeName>
        <fullName evidence="22">Deoxyribonuclease I</fullName>
    </alternativeName>
</protein>
<keyword evidence="26" id="KW-1185">Reference proteome</keyword>
<evidence type="ECO:0000256" key="3">
    <source>
        <dbReference type="ARBA" id="ARBA00001946"/>
    </source>
</evidence>
<evidence type="ECO:0000256" key="14">
    <source>
        <dbReference type="ARBA" id="ARBA00022801"/>
    </source>
</evidence>
<evidence type="ECO:0000256" key="23">
    <source>
        <dbReference type="PIRSR" id="PIRSR000988-1"/>
    </source>
</evidence>
<comment type="catalytic activity">
    <reaction evidence="1">
        <text>Endonucleolytic cleavage to 5'-phosphodinucleotide and 5'-phosphooligonucleotide end-products.</text>
        <dbReference type="EC" id="3.1.21.1"/>
    </reaction>
</comment>
<evidence type="ECO:0000256" key="17">
    <source>
        <dbReference type="ARBA" id="ARBA00023180"/>
    </source>
</evidence>
<dbReference type="FunFam" id="3.60.10.10:FF:000047">
    <property type="entry name" value="Deoxyribonuclease"/>
    <property type="match status" value="1"/>
</dbReference>
<evidence type="ECO:0000256" key="15">
    <source>
        <dbReference type="ARBA" id="ARBA00022837"/>
    </source>
</evidence>
<evidence type="ECO:0000256" key="18">
    <source>
        <dbReference type="ARBA" id="ARBA00023203"/>
    </source>
</evidence>
<dbReference type="RefSeq" id="XP_034297311.1">
    <property type="nucleotide sequence ID" value="XM_034441420.2"/>
</dbReference>
<evidence type="ECO:0000256" key="20">
    <source>
        <dbReference type="ARBA" id="ARBA00023329"/>
    </source>
</evidence>
<dbReference type="GO" id="GO:0042588">
    <property type="term" value="C:zymogen granule"/>
    <property type="evidence" value="ECO:0007669"/>
    <property type="project" value="UniProtKB-SubCell"/>
</dbReference>
<evidence type="ECO:0000256" key="6">
    <source>
        <dbReference type="ARBA" id="ARBA00007359"/>
    </source>
</evidence>
<evidence type="ECO:0000256" key="4">
    <source>
        <dbReference type="ARBA" id="ARBA00004259"/>
    </source>
</evidence>
<keyword evidence="12" id="KW-0732">Signal</keyword>
<feature type="disulfide bond" description="Essential for enzymatic activity" evidence="24">
    <location>
        <begin position="233"/>
        <end position="269"/>
    </location>
</feature>
<evidence type="ECO:0000256" key="8">
    <source>
        <dbReference type="ARBA" id="ARBA00014366"/>
    </source>
</evidence>
<keyword evidence="18" id="KW-0009">Actin-binding</keyword>
<dbReference type="EC" id="3.1.21.1" evidence="7"/>
<dbReference type="InterPro" id="IPR005135">
    <property type="entry name" value="Endo/exonuclease/phosphatase"/>
</dbReference>
<reference evidence="27" key="1">
    <citation type="submission" date="2025-08" db="UniProtKB">
        <authorList>
            <consortium name="RefSeq"/>
        </authorList>
    </citation>
    <scope>IDENTIFICATION</scope>
    <source>
        <tissue evidence="27">Blood</tissue>
    </source>
</reference>
<keyword evidence="16 24" id="KW-1015">Disulfide bond</keyword>
<keyword evidence="13" id="KW-0255">Endonuclease</keyword>
<comment type="similarity">
    <text evidence="6">Belongs to the DNase I family.</text>
</comment>
<keyword evidence="15" id="KW-0106">Calcium</keyword>
<comment type="cofactor">
    <cofactor evidence="2">
        <name>Ca(2+)</name>
        <dbReference type="ChEBI" id="CHEBI:29108"/>
    </cofactor>
</comment>
<gene>
    <name evidence="27" type="primary">LOC117679467</name>
</gene>
<dbReference type="Pfam" id="PF03372">
    <property type="entry name" value="Exo_endo_phos"/>
    <property type="match status" value="1"/>
</dbReference>
<feature type="active site" evidence="23">
    <location>
        <position position="140"/>
    </location>
</feature>
<dbReference type="FunCoup" id="A0A6P9DXP2">
    <property type="interactions" value="116"/>
</dbReference>
<evidence type="ECO:0000256" key="16">
    <source>
        <dbReference type="ARBA" id="ARBA00023157"/>
    </source>
</evidence>
<dbReference type="GO" id="GO:0006308">
    <property type="term" value="P:DNA catabolic process"/>
    <property type="evidence" value="ECO:0007669"/>
    <property type="project" value="InterPro"/>
</dbReference>
<evidence type="ECO:0000256" key="1">
    <source>
        <dbReference type="ARBA" id="ARBA00000688"/>
    </source>
</evidence>
<evidence type="ECO:0000256" key="5">
    <source>
        <dbReference type="ARBA" id="ARBA00004613"/>
    </source>
</evidence>
<evidence type="ECO:0000259" key="25">
    <source>
        <dbReference type="Pfam" id="PF03372"/>
    </source>
</evidence>
<keyword evidence="19" id="KW-0539">Nucleus</keyword>
<evidence type="ECO:0000256" key="9">
    <source>
        <dbReference type="ARBA" id="ARBA00022525"/>
    </source>
</evidence>
<feature type="domain" description="Endonuclease/exonuclease/phosphatase" evidence="25">
    <location>
        <begin position="68"/>
        <end position="312"/>
    </location>
</feature>
<keyword evidence="14" id="KW-0378">Hydrolase</keyword>